<keyword evidence="2" id="KW-1185">Reference proteome</keyword>
<evidence type="ECO:0000313" key="2">
    <source>
        <dbReference type="Proteomes" id="UP000192610"/>
    </source>
</evidence>
<dbReference type="AlphaFoldDB" id="A0A1V9EDQ9"/>
<gene>
    <name evidence="1" type="ORF">A4H97_33565</name>
</gene>
<evidence type="ECO:0008006" key="3">
    <source>
        <dbReference type="Google" id="ProtNLM"/>
    </source>
</evidence>
<dbReference type="Proteomes" id="UP000192610">
    <property type="component" value="Unassembled WGS sequence"/>
</dbReference>
<reference evidence="2" key="1">
    <citation type="submission" date="2016-04" db="EMBL/GenBank/DDBJ databases">
        <authorList>
            <person name="Chen L."/>
            <person name="Zhuang W."/>
            <person name="Wang G."/>
        </authorList>
    </citation>
    <scope>NUCLEOTIDE SEQUENCE [LARGE SCALE GENOMIC DNA]</scope>
    <source>
        <strain evidence="2">17621</strain>
    </source>
</reference>
<accession>A0A1V9EDQ9</accession>
<dbReference type="RefSeq" id="WP_081203016.1">
    <property type="nucleotide sequence ID" value="NZ_FOCZ01000009.1"/>
</dbReference>
<dbReference type="EMBL" id="LVXG01000037">
    <property type="protein sequence ID" value="OQP44181.1"/>
    <property type="molecule type" value="Genomic_DNA"/>
</dbReference>
<sequence>MSNKKTTSSNIASLASKVLLNNQSSETAKKLAGSALSQVTSRNVTGKGMETLASKVLDSGKYNPDTKKLAASILSQSDKNR</sequence>
<proteinExistence type="predicted"/>
<organism evidence="1 2">
    <name type="scientific">Niastella yeongjuensis</name>
    <dbReference type="NCBI Taxonomy" id="354355"/>
    <lineage>
        <taxon>Bacteria</taxon>
        <taxon>Pseudomonadati</taxon>
        <taxon>Bacteroidota</taxon>
        <taxon>Chitinophagia</taxon>
        <taxon>Chitinophagales</taxon>
        <taxon>Chitinophagaceae</taxon>
        <taxon>Niastella</taxon>
    </lineage>
</organism>
<protein>
    <recommendedName>
        <fullName evidence="3">Anti-sigma-28 factor FlgM C-terminal domain-containing protein</fullName>
    </recommendedName>
</protein>
<name>A0A1V9EDQ9_9BACT</name>
<comment type="caution">
    <text evidence="1">The sequence shown here is derived from an EMBL/GenBank/DDBJ whole genome shotgun (WGS) entry which is preliminary data.</text>
</comment>
<evidence type="ECO:0000313" key="1">
    <source>
        <dbReference type="EMBL" id="OQP44181.1"/>
    </source>
</evidence>